<evidence type="ECO:0000313" key="1">
    <source>
        <dbReference type="WBParaSite" id="MCU_010823-RB"/>
    </source>
</evidence>
<organism evidence="1">
    <name type="scientific">Mesocestoides corti</name>
    <name type="common">Flatworm</name>
    <dbReference type="NCBI Taxonomy" id="53468"/>
    <lineage>
        <taxon>Eukaryota</taxon>
        <taxon>Metazoa</taxon>
        <taxon>Spiralia</taxon>
        <taxon>Lophotrochozoa</taxon>
        <taxon>Platyhelminthes</taxon>
        <taxon>Cestoda</taxon>
        <taxon>Eucestoda</taxon>
        <taxon>Cyclophyllidea</taxon>
        <taxon>Mesocestoididae</taxon>
        <taxon>Mesocestoides</taxon>
    </lineage>
</organism>
<name>A0A5K3FRS4_MESCO</name>
<dbReference type="WBParaSite" id="MCU_010823-RB">
    <property type="protein sequence ID" value="MCU_010823-RB"/>
    <property type="gene ID" value="MCU_010823"/>
</dbReference>
<accession>A0A5K3FRS4</accession>
<reference evidence="1" key="1">
    <citation type="submission" date="2019-11" db="UniProtKB">
        <authorList>
            <consortium name="WormBaseParasite"/>
        </authorList>
    </citation>
    <scope>IDENTIFICATION</scope>
</reference>
<proteinExistence type="predicted"/>
<protein>
    <submittedName>
        <fullName evidence="1">Cupin_2 domain-containing protein</fullName>
    </submittedName>
</protein>
<dbReference type="AlphaFoldDB" id="A0A5K3FRS4"/>
<sequence>MLPCLPRLLVSSCRLFLRLLFFYYPTVYVLRFRDSLPHVFSLQPNITSSLGMLYSSFSLHCCIFYQ</sequence>